<accession>A0ACB5RFR6</accession>
<gene>
    <name evidence="1" type="ORF">rsdtw13_31920</name>
</gene>
<evidence type="ECO:0000313" key="2">
    <source>
        <dbReference type="Proteomes" id="UP001058074"/>
    </source>
</evidence>
<keyword evidence="2" id="KW-1185">Reference proteome</keyword>
<protein>
    <submittedName>
        <fullName evidence="1">Uncharacterized protein</fullName>
    </submittedName>
</protein>
<organism evidence="1 2">
    <name type="scientific">Inconstantimicrobium mannanitabidum</name>
    <dbReference type="NCBI Taxonomy" id="1604901"/>
    <lineage>
        <taxon>Bacteria</taxon>
        <taxon>Bacillati</taxon>
        <taxon>Bacillota</taxon>
        <taxon>Clostridia</taxon>
        <taxon>Eubacteriales</taxon>
        <taxon>Clostridiaceae</taxon>
        <taxon>Inconstantimicrobium</taxon>
    </lineage>
</organism>
<evidence type="ECO:0000313" key="1">
    <source>
        <dbReference type="EMBL" id="GKX67934.1"/>
    </source>
</evidence>
<comment type="caution">
    <text evidence="1">The sequence shown here is derived from an EMBL/GenBank/DDBJ whole genome shotgun (WGS) entry which is preliminary data.</text>
</comment>
<name>A0ACB5RFR6_9CLOT</name>
<reference evidence="1" key="1">
    <citation type="journal article" date="2025" name="Int. J. Syst. Evol. Microbiol.">
        <title>Inconstantimicrobium mannanitabidum sp. nov., a novel member of the family Clostridiaceae isolated from anoxic soil under the treatment of reductive soil disinfestation.</title>
        <authorList>
            <person name="Ueki A."/>
            <person name="Tonouchi A."/>
            <person name="Honma S."/>
            <person name="Kaku N."/>
            <person name="Ueki K."/>
        </authorList>
    </citation>
    <scope>NUCLEOTIDE SEQUENCE</scope>
    <source>
        <strain evidence="1">TW13</strain>
    </source>
</reference>
<dbReference type="Proteomes" id="UP001058074">
    <property type="component" value="Unassembled WGS sequence"/>
</dbReference>
<dbReference type="EMBL" id="BROD01000001">
    <property type="protein sequence ID" value="GKX67934.1"/>
    <property type="molecule type" value="Genomic_DNA"/>
</dbReference>
<proteinExistence type="predicted"/>
<sequence length="127" mass="14932">MNYFYVALLLECVFITYCIYKIVVVFKTFLKEKKKGYLILALILIPLATYLFCALTLPKIKDLHNAFANNLSCHEGTVEKKYISGHSFVLDGAEYQYNPWAFKPKEKSRYKLYYLPNSKFVIRYEEG</sequence>